<gene>
    <name evidence="2" type="ORF">DES52_1282</name>
</gene>
<name>A0A318S1Q9_9DEIO</name>
<dbReference type="Proteomes" id="UP000248326">
    <property type="component" value="Unassembled WGS sequence"/>
</dbReference>
<feature type="signal peptide" evidence="1">
    <location>
        <begin position="1"/>
        <end position="22"/>
    </location>
</feature>
<comment type="caution">
    <text evidence="2">The sequence shown here is derived from an EMBL/GenBank/DDBJ whole genome shotgun (WGS) entry which is preliminary data.</text>
</comment>
<feature type="chain" id="PRO_5016455817" description="Alpha/beta hydrolase family protein" evidence="1">
    <location>
        <begin position="23"/>
        <end position="455"/>
    </location>
</feature>
<dbReference type="AlphaFoldDB" id="A0A318S1Q9"/>
<reference evidence="2 3" key="1">
    <citation type="submission" date="2018-06" db="EMBL/GenBank/DDBJ databases">
        <title>Genomic Encyclopedia of Type Strains, Phase IV (KMG-IV): sequencing the most valuable type-strain genomes for metagenomic binning, comparative biology and taxonomic classification.</title>
        <authorList>
            <person name="Goeker M."/>
        </authorList>
    </citation>
    <scope>NUCLEOTIDE SEQUENCE [LARGE SCALE GENOMIC DNA]</scope>
    <source>
        <strain evidence="2 3">DSM 18048</strain>
    </source>
</reference>
<dbReference type="RefSeq" id="WP_110888875.1">
    <property type="nucleotide sequence ID" value="NZ_QJSX01000028.1"/>
</dbReference>
<evidence type="ECO:0000256" key="1">
    <source>
        <dbReference type="SAM" id="SignalP"/>
    </source>
</evidence>
<evidence type="ECO:0008006" key="4">
    <source>
        <dbReference type="Google" id="ProtNLM"/>
    </source>
</evidence>
<accession>A0A318S1Q9</accession>
<protein>
    <recommendedName>
        <fullName evidence="4">Alpha/beta hydrolase family protein</fullName>
    </recommendedName>
</protein>
<proteinExistence type="predicted"/>
<organism evidence="2 3">
    <name type="scientific">Deinococcus yavapaiensis KR-236</name>
    <dbReference type="NCBI Taxonomy" id="694435"/>
    <lineage>
        <taxon>Bacteria</taxon>
        <taxon>Thermotogati</taxon>
        <taxon>Deinococcota</taxon>
        <taxon>Deinococci</taxon>
        <taxon>Deinococcales</taxon>
        <taxon>Deinococcaceae</taxon>
        <taxon>Deinococcus</taxon>
    </lineage>
</organism>
<evidence type="ECO:0000313" key="2">
    <source>
        <dbReference type="EMBL" id="PYE48642.1"/>
    </source>
</evidence>
<keyword evidence="1" id="KW-0732">Signal</keyword>
<dbReference type="OrthoDB" id="5624957at2"/>
<evidence type="ECO:0000313" key="3">
    <source>
        <dbReference type="Proteomes" id="UP000248326"/>
    </source>
</evidence>
<keyword evidence="3" id="KW-1185">Reference proteome</keyword>
<dbReference type="EMBL" id="QJSX01000028">
    <property type="protein sequence ID" value="PYE48642.1"/>
    <property type="molecule type" value="Genomic_DNA"/>
</dbReference>
<sequence>MTRLPFATLLTSALAFAPIAIAADTAYTSDVSLRDTTVAGRDADDNGVRDDIDAFIDLRSSAPNVASAKTELVGYARALQRTLTSGDVTAGQAVLDRLAALSRVTPEWETLASDVRSLTVNTKVRLRAFTSFVASAKSATTFVPSSAPDTKTLTDCLADCTLILFQNGIFTTEESAMRDVRALQSLLGGSFEGQTLLYAVNYNPTDGLGDLAEVFLQKFGEHTLSTSNFMRSLGESSVLERFAVDFLTRKLQAAIPPVTPGNVLNFLRNPTSVLPSAQQLTPSPADVNALVEQYKTAYLDVLLRSLKSLHDKSSDSTYSDAKVSSLVDTLDDALRKGMRAVLVPYSQGNLYATVVYRELKARGTPLDRLRIVGVAVPSGSIPGGGEYVTSQSDLVVGGLRLLFDVLPPTNASVPALQSQDMGLGHNFGMVYANPRWAVSTDLREAVRRALRSLDP</sequence>